<feature type="region of interest" description="Disordered" evidence="1">
    <location>
        <begin position="1"/>
        <end position="21"/>
    </location>
</feature>
<name>A0ABW5QPF5_9HYPH</name>
<evidence type="ECO:0000313" key="4">
    <source>
        <dbReference type="Proteomes" id="UP001597521"/>
    </source>
</evidence>
<dbReference type="Proteomes" id="UP001597521">
    <property type="component" value="Unassembled WGS sequence"/>
</dbReference>
<accession>A0ABW5QPF5</accession>
<keyword evidence="2" id="KW-1133">Transmembrane helix</keyword>
<evidence type="ECO:0000256" key="2">
    <source>
        <dbReference type="SAM" id="Phobius"/>
    </source>
</evidence>
<keyword evidence="2" id="KW-0472">Membrane</keyword>
<keyword evidence="4" id="KW-1185">Reference proteome</keyword>
<dbReference type="EMBL" id="JBHUNP010000001">
    <property type="protein sequence ID" value="MFD2649366.1"/>
    <property type="molecule type" value="Genomic_DNA"/>
</dbReference>
<comment type="caution">
    <text evidence="3">The sequence shown here is derived from an EMBL/GenBank/DDBJ whole genome shotgun (WGS) entry which is preliminary data.</text>
</comment>
<sequence>MSHDPLSRLPPERIPEPSPSRMQETIAAAQQLFARQPVQTPGKQRAGRRVFFGRTWMEAILGAGLVSTACVLAFVLSPAFMVTPPVLEREPVQTGPIRTDMMVPAQGLRPVDLDMIADLEPYTFGALRLGVRNADERFALYHVDEQGLELQLLEGRKAAAETVSISDAVLTQWNGQQVLAVRSGFGDLQRWDAFVEEGFGFELSAALSHQIWDAADAAEVEQRLAVASGG</sequence>
<evidence type="ECO:0008006" key="5">
    <source>
        <dbReference type="Google" id="ProtNLM"/>
    </source>
</evidence>
<organism evidence="3 4">
    <name type="scientific">Devosia albogilva</name>
    <dbReference type="NCBI Taxonomy" id="429726"/>
    <lineage>
        <taxon>Bacteria</taxon>
        <taxon>Pseudomonadati</taxon>
        <taxon>Pseudomonadota</taxon>
        <taxon>Alphaproteobacteria</taxon>
        <taxon>Hyphomicrobiales</taxon>
        <taxon>Devosiaceae</taxon>
        <taxon>Devosia</taxon>
    </lineage>
</organism>
<protein>
    <recommendedName>
        <fullName evidence="5">DUF4367 domain-containing protein</fullName>
    </recommendedName>
</protein>
<keyword evidence="2" id="KW-0812">Transmembrane</keyword>
<feature type="compositionally biased region" description="Basic and acidic residues" evidence="1">
    <location>
        <begin position="1"/>
        <end position="15"/>
    </location>
</feature>
<dbReference type="RefSeq" id="WP_386834889.1">
    <property type="nucleotide sequence ID" value="NZ_JBHUNP010000001.1"/>
</dbReference>
<evidence type="ECO:0000313" key="3">
    <source>
        <dbReference type="EMBL" id="MFD2649366.1"/>
    </source>
</evidence>
<evidence type="ECO:0000256" key="1">
    <source>
        <dbReference type="SAM" id="MobiDB-lite"/>
    </source>
</evidence>
<feature type="transmembrane region" description="Helical" evidence="2">
    <location>
        <begin position="59"/>
        <end position="81"/>
    </location>
</feature>
<proteinExistence type="predicted"/>
<gene>
    <name evidence="3" type="ORF">ACFSX5_16390</name>
</gene>
<reference evidence="4" key="1">
    <citation type="journal article" date="2019" name="Int. J. Syst. Evol. Microbiol.">
        <title>The Global Catalogue of Microorganisms (GCM) 10K type strain sequencing project: providing services to taxonomists for standard genome sequencing and annotation.</title>
        <authorList>
            <consortium name="The Broad Institute Genomics Platform"/>
            <consortium name="The Broad Institute Genome Sequencing Center for Infectious Disease"/>
            <person name="Wu L."/>
            <person name="Ma J."/>
        </authorList>
    </citation>
    <scope>NUCLEOTIDE SEQUENCE [LARGE SCALE GENOMIC DNA]</scope>
    <source>
        <strain evidence="4">CCM 7427</strain>
    </source>
</reference>